<dbReference type="GO" id="GO:0000118">
    <property type="term" value="C:histone deacetylase complex"/>
    <property type="evidence" value="ECO:0007669"/>
    <property type="project" value="TreeGrafter"/>
</dbReference>
<keyword evidence="4" id="KW-0539">Nucleus</keyword>
<dbReference type="OrthoDB" id="1667110at2759"/>
<comment type="similarity">
    <text evidence="2">Belongs to the JARID1 histone demethylase family.</text>
</comment>
<dbReference type="GeneID" id="111280526"/>
<evidence type="ECO:0000313" key="7">
    <source>
        <dbReference type="RefSeq" id="XP_022723736.1"/>
    </source>
</evidence>
<evidence type="ECO:0000313" key="6">
    <source>
        <dbReference type="Proteomes" id="UP000515121"/>
    </source>
</evidence>
<dbReference type="Proteomes" id="UP000515121">
    <property type="component" value="Unplaced"/>
</dbReference>
<protein>
    <submittedName>
        <fullName evidence="7">Uncharacterized protein LOC111280526</fullName>
    </submittedName>
</protein>
<dbReference type="Gene3D" id="2.60.120.650">
    <property type="entry name" value="Cupin"/>
    <property type="match status" value="1"/>
</dbReference>
<feature type="region of interest" description="Disordered" evidence="5">
    <location>
        <begin position="1"/>
        <end position="24"/>
    </location>
</feature>
<dbReference type="KEGG" id="dzi:111280526"/>
<name>A0A6P5X7B9_DURZI</name>
<evidence type="ECO:0000256" key="1">
    <source>
        <dbReference type="ARBA" id="ARBA00004123"/>
    </source>
</evidence>
<feature type="compositionally biased region" description="Basic and acidic residues" evidence="5">
    <location>
        <begin position="1"/>
        <end position="15"/>
    </location>
</feature>
<dbReference type="GO" id="GO:0006357">
    <property type="term" value="P:regulation of transcription by RNA polymerase II"/>
    <property type="evidence" value="ECO:0007669"/>
    <property type="project" value="TreeGrafter"/>
</dbReference>
<dbReference type="GO" id="GO:0003712">
    <property type="term" value="F:transcription coregulator activity"/>
    <property type="evidence" value="ECO:0007669"/>
    <property type="project" value="TreeGrafter"/>
</dbReference>
<comment type="subcellular location">
    <subcellularLocation>
        <location evidence="1">Nucleus</location>
    </subcellularLocation>
</comment>
<reference evidence="7" key="1">
    <citation type="submission" date="2025-08" db="UniProtKB">
        <authorList>
            <consortium name="RefSeq"/>
        </authorList>
    </citation>
    <scope>IDENTIFICATION</scope>
    <source>
        <tissue evidence="7">Fruit stalk</tissue>
    </source>
</reference>
<evidence type="ECO:0000256" key="5">
    <source>
        <dbReference type="SAM" id="MobiDB-lite"/>
    </source>
</evidence>
<accession>A0A6P5X7B9</accession>
<dbReference type="AlphaFoldDB" id="A0A6P5X7B9"/>
<organism evidence="6 7">
    <name type="scientific">Durio zibethinus</name>
    <name type="common">Durian</name>
    <dbReference type="NCBI Taxonomy" id="66656"/>
    <lineage>
        <taxon>Eukaryota</taxon>
        <taxon>Viridiplantae</taxon>
        <taxon>Streptophyta</taxon>
        <taxon>Embryophyta</taxon>
        <taxon>Tracheophyta</taxon>
        <taxon>Spermatophyta</taxon>
        <taxon>Magnoliopsida</taxon>
        <taxon>eudicotyledons</taxon>
        <taxon>Gunneridae</taxon>
        <taxon>Pentapetalae</taxon>
        <taxon>rosids</taxon>
        <taxon>malvids</taxon>
        <taxon>Malvales</taxon>
        <taxon>Malvaceae</taxon>
        <taxon>Helicteroideae</taxon>
        <taxon>Durio</taxon>
    </lineage>
</organism>
<sequence length="160" mass="18148">MTNKVKEKSPTHGDNMDGVGKNDMIKKEMHAHDRVPKVSQLLSAVHEAHDLGFKDRDVYQDKEDSSDSGSFSGFNSNAQAALLPCQTIHSSEALANQEVLGERTELAKSCGAEWDVFRRREVRKLMEYLRRHSNEFVHTCCLRKNVRPVPRLDNVLAAWT</sequence>
<gene>
    <name evidence="7" type="primary">LOC111280526</name>
</gene>
<evidence type="ECO:0000256" key="2">
    <source>
        <dbReference type="ARBA" id="ARBA00006801"/>
    </source>
</evidence>
<keyword evidence="6" id="KW-1185">Reference proteome</keyword>
<proteinExistence type="inferred from homology"/>
<dbReference type="InterPro" id="IPR045109">
    <property type="entry name" value="LSDs-like"/>
</dbReference>
<dbReference type="GO" id="GO:0032454">
    <property type="term" value="F:histone H3K9 demethylase activity"/>
    <property type="evidence" value="ECO:0007669"/>
    <property type="project" value="InterPro"/>
</dbReference>
<evidence type="ECO:0000256" key="3">
    <source>
        <dbReference type="ARBA" id="ARBA00022723"/>
    </source>
</evidence>
<dbReference type="GO" id="GO:0031490">
    <property type="term" value="F:chromatin DNA binding"/>
    <property type="evidence" value="ECO:0007669"/>
    <property type="project" value="TreeGrafter"/>
</dbReference>
<dbReference type="GO" id="GO:0046872">
    <property type="term" value="F:metal ion binding"/>
    <property type="evidence" value="ECO:0007669"/>
    <property type="project" value="UniProtKB-KW"/>
</dbReference>
<dbReference type="GO" id="GO:0000785">
    <property type="term" value="C:chromatin"/>
    <property type="evidence" value="ECO:0007669"/>
    <property type="project" value="TreeGrafter"/>
</dbReference>
<dbReference type="PANTHER" id="PTHR12549">
    <property type="entry name" value="JMJC DOMAIN-CONTAINING HISTONE DEMETHYLATION PROTEIN"/>
    <property type="match status" value="1"/>
</dbReference>
<dbReference type="PANTHER" id="PTHR12549:SF42">
    <property type="entry name" value="LYSINE-SPECIFIC DEMETHYLASE JMJ28"/>
    <property type="match status" value="1"/>
</dbReference>
<keyword evidence="3" id="KW-0479">Metal-binding</keyword>
<evidence type="ECO:0000256" key="4">
    <source>
        <dbReference type="ARBA" id="ARBA00023242"/>
    </source>
</evidence>
<dbReference type="RefSeq" id="XP_022723736.1">
    <property type="nucleotide sequence ID" value="XM_022868001.1"/>
</dbReference>